<proteinExistence type="predicted"/>
<keyword evidence="2" id="KW-1133">Transmembrane helix</keyword>
<dbReference type="OrthoDB" id="2128042at2759"/>
<dbReference type="HOGENOM" id="CLU_007968_1_1_1"/>
<evidence type="ECO:0008006" key="5">
    <source>
        <dbReference type="Google" id="ProtNLM"/>
    </source>
</evidence>
<dbReference type="GO" id="GO:0005886">
    <property type="term" value="C:plasma membrane"/>
    <property type="evidence" value="ECO:0007669"/>
    <property type="project" value="InterPro"/>
</dbReference>
<dbReference type="eggNOG" id="ENOG502QVFG">
    <property type="taxonomic scope" value="Eukaryota"/>
</dbReference>
<dbReference type="PANTHER" id="PTHR36424">
    <property type="entry name" value="PHEROMONE-REGULATED MEMBRANE PROTEIN 6"/>
    <property type="match status" value="1"/>
</dbReference>
<reference evidence="3 4" key="1">
    <citation type="journal article" date="2011" name="Proc. Natl. Acad. Sci. U.S.A.">
        <title>Genome and transcriptome analyses of the mountain pine beetle-fungal symbiont Grosmannia clavigera, a lodgepole pine pathogen.</title>
        <authorList>
            <person name="DiGuistini S."/>
            <person name="Wang Y."/>
            <person name="Liao N.Y."/>
            <person name="Taylor G."/>
            <person name="Tanguay P."/>
            <person name="Feau N."/>
            <person name="Henrissat B."/>
            <person name="Chan S.K."/>
            <person name="Hesse-Orce U."/>
            <person name="Alamouti S.M."/>
            <person name="Tsui C.K.M."/>
            <person name="Docking R.T."/>
            <person name="Levasseur A."/>
            <person name="Haridas S."/>
            <person name="Robertson G."/>
            <person name="Birol I."/>
            <person name="Holt R.A."/>
            <person name="Marra M.A."/>
            <person name="Hamelin R.C."/>
            <person name="Hirst M."/>
            <person name="Jones S.J.M."/>
            <person name="Bohlmann J."/>
            <person name="Breuil C."/>
        </authorList>
    </citation>
    <scope>NUCLEOTIDE SEQUENCE [LARGE SCALE GENOMIC DNA]</scope>
    <source>
        <strain evidence="4">kw1407 / UAMH 11150</strain>
    </source>
</reference>
<gene>
    <name evidence="3" type="ORF">CMQ_6283</name>
</gene>
<feature type="region of interest" description="Disordered" evidence="1">
    <location>
        <begin position="15"/>
        <end position="39"/>
    </location>
</feature>
<feature type="compositionally biased region" description="Low complexity" evidence="1">
    <location>
        <begin position="729"/>
        <end position="739"/>
    </location>
</feature>
<dbReference type="PANTHER" id="PTHR36424:SF1">
    <property type="entry name" value="LOW AFFINITY K(+) TRANSPORTER 1-RELATED"/>
    <property type="match status" value="1"/>
</dbReference>
<keyword evidence="2" id="KW-0812">Transmembrane</keyword>
<feature type="region of interest" description="Disordered" evidence="1">
    <location>
        <begin position="918"/>
        <end position="958"/>
    </location>
</feature>
<organism evidence="4">
    <name type="scientific">Grosmannia clavigera (strain kw1407 / UAMH 11150)</name>
    <name type="common">Blue stain fungus</name>
    <name type="synonym">Graphiocladiella clavigera</name>
    <dbReference type="NCBI Taxonomy" id="655863"/>
    <lineage>
        <taxon>Eukaryota</taxon>
        <taxon>Fungi</taxon>
        <taxon>Dikarya</taxon>
        <taxon>Ascomycota</taxon>
        <taxon>Pezizomycotina</taxon>
        <taxon>Sordariomycetes</taxon>
        <taxon>Sordariomycetidae</taxon>
        <taxon>Ophiostomatales</taxon>
        <taxon>Ophiostomataceae</taxon>
        <taxon>Leptographium</taxon>
    </lineage>
</organism>
<dbReference type="AlphaFoldDB" id="F0XM36"/>
<sequence length="958" mass="105107">MAKICLRADAQQQQSANAIAPSRRPLQSEGPLGQSGTLSQHACQTPVVPAAPLFSATFRQYPASRSCVPANWDPSRSIEYEEDTEYFGALQPETCMYLYFGIRFLVATQTAAARRSNVLTAAPCSSSSDSSGSFDLRLEKDGCRIFSQRATSSACEGFGLVAADQATPPVLPSHLHLTKVHYVAHCSLAKDQHHLRSLDVAFVSLVLVTFHPPLVLGLSFRTCVFSANFGTMGFMSHRQKNVELRPEQKWDYITLNDFKSTSCLTPLAYGYLYLSLLLSTAVYAVDTFTAVNLLVFNKWSSEISPAISFTAAKWIFSVCIILSFLNLAYEHIRAQLVMRRGSVTECYLDNLAVRLESIRWGKGQGWKRFLVIAALTKSKKGSEYIALFTYFSFQSWIRILLCSGPRQVVNALTLYSVYNAKLFVTGDNVANTLKNFFEKIRELAEENSQQALILSSMLFTLIIWIFSFLSLLIAFLFFAFYLWSYIPKSDGSLSAYCSRKINKRLMQIVSVKVNAALAEEERRRKKAGFKAAKKAGELPPAEQKATIPNVGFNSPPSLPKMERTDTMATLPPYTSQPATPGGYGLGAIDQKRPMPSRSGTLPSSVPPGNGNFSTRASLLRFAAEPGMGNVRSASPAPSIPNLTGMRDSELNNGYPRPPMRSATEAPNFSYRGGSATPPRQLNRTNTAGSMAPASNGSFSNMPQRVQSPAPYASRQQQYNNGPSIPNHRSNGSNGSNSSNRFAAYQDETGRSSPAPSVRAYGPGGGFNAPSQYNTNFSASPQGMPARMRSATNPVQRRVSQSGTGFGQVPFKQSFAPQRNMTAPLPSYEHQRQDSNESYASYFESPAAAPVQWSFAPQRGMTAPVPSYAHLRQDSNESYASYFESPAAAPVQRSFAPQRGMTAPVPSYAHLRQDSNESYASYFELPAPAPTQQPSQSRPAYGNNSWNTDVESQNGPGRY</sequence>
<feature type="compositionally biased region" description="Low complexity" evidence="1">
    <location>
        <begin position="929"/>
        <end position="939"/>
    </location>
</feature>
<evidence type="ECO:0000256" key="2">
    <source>
        <dbReference type="SAM" id="Phobius"/>
    </source>
</evidence>
<evidence type="ECO:0000313" key="3">
    <source>
        <dbReference type="EMBL" id="EFX01341.1"/>
    </source>
</evidence>
<dbReference type="GO" id="GO:0015079">
    <property type="term" value="F:potassium ion transmembrane transporter activity"/>
    <property type="evidence" value="ECO:0007669"/>
    <property type="project" value="InterPro"/>
</dbReference>
<dbReference type="EMBL" id="GL629794">
    <property type="protein sequence ID" value="EFX01341.1"/>
    <property type="molecule type" value="Genomic_DNA"/>
</dbReference>
<dbReference type="GeneID" id="25979699"/>
<feature type="region of interest" description="Disordered" evidence="1">
    <location>
        <begin position="629"/>
        <end position="768"/>
    </location>
</feature>
<keyword evidence="2" id="KW-0472">Membrane</keyword>
<name>F0XM36_GROCL</name>
<dbReference type="InParanoid" id="F0XM36"/>
<dbReference type="Proteomes" id="UP000007796">
    <property type="component" value="Unassembled WGS sequence"/>
</dbReference>
<feature type="transmembrane region" description="Helical" evidence="2">
    <location>
        <begin position="267"/>
        <end position="285"/>
    </location>
</feature>
<feature type="compositionally biased region" description="Polar residues" evidence="1">
    <location>
        <begin position="941"/>
        <end position="958"/>
    </location>
</feature>
<dbReference type="RefSeq" id="XP_014170823.1">
    <property type="nucleotide sequence ID" value="XM_014315348.1"/>
</dbReference>
<dbReference type="InterPro" id="IPR031606">
    <property type="entry name" value="Kch1/2"/>
</dbReference>
<feature type="transmembrane region" description="Helical" evidence="2">
    <location>
        <begin position="458"/>
        <end position="483"/>
    </location>
</feature>
<feature type="compositionally biased region" description="Polar residues" evidence="1">
    <location>
        <begin position="713"/>
        <end position="728"/>
    </location>
</feature>
<dbReference type="Pfam" id="PF16944">
    <property type="entry name" value="KCH"/>
    <property type="match status" value="1"/>
</dbReference>
<dbReference type="STRING" id="655863.F0XM36"/>
<feature type="transmembrane region" description="Helical" evidence="2">
    <location>
        <begin position="305"/>
        <end position="329"/>
    </location>
</feature>
<evidence type="ECO:0000256" key="1">
    <source>
        <dbReference type="SAM" id="MobiDB-lite"/>
    </source>
</evidence>
<evidence type="ECO:0000313" key="4">
    <source>
        <dbReference type="Proteomes" id="UP000007796"/>
    </source>
</evidence>
<feature type="region of interest" description="Disordered" evidence="1">
    <location>
        <begin position="590"/>
        <end position="609"/>
    </location>
</feature>
<keyword evidence="4" id="KW-1185">Reference proteome</keyword>
<feature type="compositionally biased region" description="Polar residues" evidence="1">
    <location>
        <begin position="677"/>
        <end position="706"/>
    </location>
</feature>
<accession>F0XM36</accession>
<protein>
    <recommendedName>
        <fullName evidence="5">Pheromone-regulated membrane protein</fullName>
    </recommendedName>
</protein>